<keyword evidence="5" id="KW-1185">Reference proteome</keyword>
<comment type="caution">
    <text evidence="4">The sequence shown here is derived from an EMBL/GenBank/DDBJ whole genome shotgun (WGS) entry which is preliminary data.</text>
</comment>
<evidence type="ECO:0000256" key="3">
    <source>
        <dbReference type="ARBA" id="ARBA00035643"/>
    </source>
</evidence>
<evidence type="ECO:0000256" key="1">
    <source>
        <dbReference type="ARBA" id="ARBA00022987"/>
    </source>
</evidence>
<dbReference type="Proteomes" id="UP000670475">
    <property type="component" value="Unassembled WGS sequence"/>
</dbReference>
<dbReference type="GO" id="GO:0031412">
    <property type="term" value="P:gas vesicle organization"/>
    <property type="evidence" value="ECO:0007669"/>
    <property type="project" value="InterPro"/>
</dbReference>
<reference evidence="4" key="1">
    <citation type="submission" date="2021-03" db="EMBL/GenBank/DDBJ databases">
        <title>Whole genome sequence of Streptomyces bomunensis MMS17-BM035.</title>
        <authorList>
            <person name="Lee J.H."/>
        </authorList>
    </citation>
    <scope>NUCLEOTIDE SEQUENCE</scope>
    <source>
        <strain evidence="4">MMS17-BM035</strain>
    </source>
</reference>
<comment type="similarity">
    <text evidence="3">Belongs to the gas vesicle GvpF/GvpL family.</text>
</comment>
<sequence>MSTYIYAITASDHPVRLDGLTGVGEPASEVRTVKTDALTAVVSDAPEGLRAKRRDVSAHQAVLERLMADGAVLPMRFGLVGPDDDQVAAALEGNRDGYRERLTELDGCLEFNLKVTRDEDDLLTEIVHESDEIRRLNEFTREHPDAQNEKMRLGELITEEVKTRQEREAGEITDRLSPAALNTAIGDPVQDTLLNVSFLVEREKAAGFSEAVHKEAGRHSEAHTFRLNGPLPPYSFV</sequence>
<dbReference type="GO" id="GO:0031411">
    <property type="term" value="C:gas vesicle"/>
    <property type="evidence" value="ECO:0007669"/>
    <property type="project" value="UniProtKB-SubCell"/>
</dbReference>
<organism evidence="4 5">
    <name type="scientific">Streptomyces montanisoli</name>
    <dbReference type="NCBI Taxonomy" id="2798581"/>
    <lineage>
        <taxon>Bacteria</taxon>
        <taxon>Bacillati</taxon>
        <taxon>Actinomycetota</taxon>
        <taxon>Actinomycetes</taxon>
        <taxon>Kitasatosporales</taxon>
        <taxon>Streptomycetaceae</taxon>
        <taxon>Streptomyces</taxon>
    </lineage>
</organism>
<comment type="subcellular location">
    <subcellularLocation>
        <location evidence="2">Gas vesicle</location>
    </subcellularLocation>
</comment>
<dbReference type="RefSeq" id="WP_209345538.1">
    <property type="nucleotide sequence ID" value="NZ_JAGIQL010000243.1"/>
</dbReference>
<dbReference type="InterPro" id="IPR009430">
    <property type="entry name" value="GvpL/GvpF"/>
</dbReference>
<name>A0A940MKJ5_9ACTN</name>
<dbReference type="AlphaFoldDB" id="A0A940MKJ5"/>
<dbReference type="Pfam" id="PF06386">
    <property type="entry name" value="GvpL_GvpF"/>
    <property type="match status" value="1"/>
</dbReference>
<evidence type="ECO:0000313" key="4">
    <source>
        <dbReference type="EMBL" id="MBP0461861.1"/>
    </source>
</evidence>
<keyword evidence="1" id="KW-0304">Gas vesicle</keyword>
<protein>
    <submittedName>
        <fullName evidence="4">GvpL/GvpF family gas vesicle protein</fullName>
    </submittedName>
</protein>
<dbReference type="PANTHER" id="PTHR36852">
    <property type="entry name" value="PROTEIN GVPL 2"/>
    <property type="match status" value="1"/>
</dbReference>
<dbReference type="EMBL" id="JAGIQL010000243">
    <property type="protein sequence ID" value="MBP0461861.1"/>
    <property type="molecule type" value="Genomic_DNA"/>
</dbReference>
<accession>A0A940MKJ5</accession>
<proteinExistence type="inferred from homology"/>
<gene>
    <name evidence="4" type="ORF">JFN87_31050</name>
</gene>
<evidence type="ECO:0000313" key="5">
    <source>
        <dbReference type="Proteomes" id="UP000670475"/>
    </source>
</evidence>
<dbReference type="PANTHER" id="PTHR36852:SF1">
    <property type="entry name" value="PROTEIN GVPL 2"/>
    <property type="match status" value="1"/>
</dbReference>
<evidence type="ECO:0000256" key="2">
    <source>
        <dbReference type="ARBA" id="ARBA00035108"/>
    </source>
</evidence>